<protein>
    <submittedName>
        <fullName evidence="1">Uncharacterized protein</fullName>
    </submittedName>
</protein>
<evidence type="ECO:0000313" key="1">
    <source>
        <dbReference type="EMBL" id="AAM02485.1"/>
    </source>
</evidence>
<dbReference type="InParanoid" id="Q8TVW6"/>
<dbReference type="KEGG" id="mka:MK1272"/>
<accession>Q8TVW6</accession>
<dbReference type="GeneID" id="1477867"/>
<sequence>MDVLPLSFECRISQTEWRQNGDEAIVRGTVTVDHLTPPGSPNTVHWVAVTRDWSGAEVVLGEGSTEFPGGLLVPCSVDFTARGPAAILRTGFDVRVSVGYFEHLGGTVGYETAPVILPLTPRVLTVDDVEVTKTVESGGTKELAVTVRFTPPDGSFTLDRVDVIVRDKSGNIVGERTLDSPIPENDSITVDVLLDDDVSRASVEVTLAGRDGQGIRYQVTRYEKFVGDLSVGVLGADLRVENGSLEGAVEVGIYVPTEGTLKVTCDGQPLPISIDGGALSAQPQRLKEGAHRVSLVIPARTHEVSFEFTSPTGRVVKRYEWRIPVGFAEDPVVYQVGFDHGTGEATLYVSSRVDDGVLRIPYDGGVYEEKFEYSRELVVNGQQVAKLRSDAELVRVSVPEDPYGSLDVKLVLELDGVTVERELTVPYTRYSYTVGGYVIDVYPKVDDGFEVDVWRSETTGYAVRVPAGEGSPDVERIGVRPPTEPGTITGDNTRTIPLYGDRVVLVLAPCQDGTSLLAFDREHGDVVALEVDPDRDAVRELRVVYRTELSD</sequence>
<dbReference type="PATRIC" id="fig|190192.8.peg.1388"/>
<proteinExistence type="predicted"/>
<dbReference type="HOGENOM" id="CLU_494023_0_0_2"/>
<dbReference type="RefSeq" id="WP_011019640.1">
    <property type="nucleotide sequence ID" value="NC_003551.1"/>
</dbReference>
<gene>
    <name evidence="1" type="ordered locus">MK1272</name>
</gene>
<dbReference type="EMBL" id="AE009439">
    <property type="protein sequence ID" value="AAM02485.1"/>
    <property type="molecule type" value="Genomic_DNA"/>
</dbReference>
<organism evidence="1 2">
    <name type="scientific">Methanopyrus kandleri (strain AV19 / DSM 6324 / JCM 9639 / NBRC 100938)</name>
    <dbReference type="NCBI Taxonomy" id="190192"/>
    <lineage>
        <taxon>Archaea</taxon>
        <taxon>Methanobacteriati</taxon>
        <taxon>Methanobacteriota</taxon>
        <taxon>Methanomada group</taxon>
        <taxon>Methanopyri</taxon>
        <taxon>Methanopyrales</taxon>
        <taxon>Methanopyraceae</taxon>
        <taxon>Methanopyrus</taxon>
    </lineage>
</organism>
<dbReference type="AlphaFoldDB" id="Q8TVW6"/>
<keyword evidence="2" id="KW-1185">Reference proteome</keyword>
<name>Q8TVW6_METKA</name>
<reference evidence="1 2" key="1">
    <citation type="journal article" date="2002" name="Proc. Natl. Acad. Sci. U.S.A.">
        <title>The complete genome of hyperthermophile Methanopyrus kandleri AV19 and monophyly of archaeal methanogens.</title>
        <authorList>
            <person name="Slesarev A.I."/>
            <person name="Mezhevaya K.V."/>
            <person name="Makarova K.S."/>
            <person name="Polushin N.N."/>
            <person name="Shcherbinina O.V."/>
            <person name="Shakhova V.V."/>
            <person name="Belova G.I."/>
            <person name="Aravind L."/>
            <person name="Natale D.A."/>
            <person name="Rogozin I.B."/>
            <person name="Tatusov R.L."/>
            <person name="Wolf Y.I."/>
            <person name="Stetter K.O."/>
            <person name="Malykh A.G."/>
            <person name="Koonin E.V."/>
            <person name="Kozyavkin S.A."/>
        </authorList>
    </citation>
    <scope>NUCLEOTIDE SEQUENCE [LARGE SCALE GENOMIC DNA]</scope>
    <source>
        <strain evidence="2">AV19 / DSM 6324 / JCM 9639 / NBRC 100938</strain>
    </source>
</reference>
<dbReference type="EnsemblBacteria" id="AAM02485">
    <property type="protein sequence ID" value="AAM02485"/>
    <property type="gene ID" value="MK1272"/>
</dbReference>
<dbReference type="Proteomes" id="UP000001826">
    <property type="component" value="Chromosome"/>
</dbReference>
<dbReference type="PaxDb" id="190192-MK1272"/>
<dbReference type="STRING" id="190192.MK1272"/>
<evidence type="ECO:0000313" key="2">
    <source>
        <dbReference type="Proteomes" id="UP000001826"/>
    </source>
</evidence>